<dbReference type="PANTHER" id="PTHR30273">
    <property type="entry name" value="PERIPLASMIC SIGNAL SENSOR AND SIGMA FACTOR ACTIVATOR FECR-RELATED"/>
    <property type="match status" value="1"/>
</dbReference>
<feature type="region of interest" description="Disordered" evidence="1">
    <location>
        <begin position="89"/>
        <end position="115"/>
    </location>
</feature>
<dbReference type="EMBL" id="JABBGC010000001">
    <property type="protein sequence ID" value="NML37295.1"/>
    <property type="molecule type" value="Genomic_DNA"/>
</dbReference>
<evidence type="ECO:0000256" key="1">
    <source>
        <dbReference type="SAM" id="MobiDB-lite"/>
    </source>
</evidence>
<dbReference type="Pfam" id="PF04773">
    <property type="entry name" value="FecR"/>
    <property type="match status" value="1"/>
</dbReference>
<proteinExistence type="predicted"/>
<feature type="domain" description="FecR protein" evidence="2">
    <location>
        <begin position="159"/>
        <end position="250"/>
    </location>
</feature>
<dbReference type="RefSeq" id="WP_169224364.1">
    <property type="nucleotide sequence ID" value="NZ_JABBGC010000001.1"/>
</dbReference>
<comment type="caution">
    <text evidence="4">The sequence shown here is derived from an EMBL/GenBank/DDBJ whole genome shotgun (WGS) entry which is preliminary data.</text>
</comment>
<dbReference type="Gene3D" id="3.55.50.30">
    <property type="match status" value="1"/>
</dbReference>
<evidence type="ECO:0000259" key="2">
    <source>
        <dbReference type="Pfam" id="PF04773"/>
    </source>
</evidence>
<evidence type="ECO:0000313" key="5">
    <source>
        <dbReference type="Proteomes" id="UP000583266"/>
    </source>
</evidence>
<evidence type="ECO:0008006" key="6">
    <source>
        <dbReference type="Google" id="ProtNLM"/>
    </source>
</evidence>
<dbReference type="InterPro" id="IPR006860">
    <property type="entry name" value="FecR"/>
</dbReference>
<accession>A0A848GF72</accession>
<protein>
    <recommendedName>
        <fullName evidence="6">FecR family protein</fullName>
    </recommendedName>
</protein>
<gene>
    <name evidence="4" type="ORF">HHL17_08795</name>
</gene>
<dbReference type="PANTHER" id="PTHR30273:SF2">
    <property type="entry name" value="PROTEIN FECR"/>
    <property type="match status" value="1"/>
</dbReference>
<keyword evidence="5" id="KW-1185">Reference proteome</keyword>
<dbReference type="Pfam" id="PF16344">
    <property type="entry name" value="FecR_C"/>
    <property type="match status" value="1"/>
</dbReference>
<feature type="domain" description="Protein FecR C-terminal" evidence="3">
    <location>
        <begin position="300"/>
        <end position="364"/>
    </location>
</feature>
<dbReference type="PIRSF" id="PIRSF018266">
    <property type="entry name" value="FecR"/>
    <property type="match status" value="1"/>
</dbReference>
<reference evidence="4 5" key="1">
    <citation type="submission" date="2020-04" db="EMBL/GenBank/DDBJ databases">
        <title>Chitinophaga sp. G-6-1-13 sp. nov., isolated from soil.</title>
        <authorList>
            <person name="Dahal R.H."/>
            <person name="Chaudhary D.K."/>
        </authorList>
    </citation>
    <scope>NUCLEOTIDE SEQUENCE [LARGE SCALE GENOMIC DNA]</scope>
    <source>
        <strain evidence="4 5">G-6-1-13</strain>
    </source>
</reference>
<sequence length="365" mass="40362">MTPQNYPGAQALLEKFHAGKCTPEELAVLDKWYNSLGAGTPVDLEGLEADLRRQQFLANFRGTLSADHASGMDPVDTRHQQQFVTGYRSSLPADHTSGQKPAATGPEPQRSPGLQPWDWQRWAAAASIVLLAGTGWLWRQQTGKQHQSPALAGMVTVTNETAGIKQVTLPDSSRVWLNAHATIAWKKDFNRQERGVTLIGEGFFDVHASEKRPFVVHTRDMAIKVLGTRFNVEAYAGEKNTRVSLLQGKIQVKAHPKNARALILQPGCAASCNAGDTLLQVGETDATKVAAWKEGVFTATDISLKDAVERLCDRYGYSVSWKNKQDIEKNITVMFKTDSFTGMLDNICYISRKQYKISGREVTIF</sequence>
<dbReference type="GO" id="GO:0016989">
    <property type="term" value="F:sigma factor antagonist activity"/>
    <property type="evidence" value="ECO:0007669"/>
    <property type="project" value="TreeGrafter"/>
</dbReference>
<dbReference type="InterPro" id="IPR032508">
    <property type="entry name" value="FecR_C"/>
</dbReference>
<evidence type="ECO:0000313" key="4">
    <source>
        <dbReference type="EMBL" id="NML37295.1"/>
    </source>
</evidence>
<evidence type="ECO:0000259" key="3">
    <source>
        <dbReference type="Pfam" id="PF16344"/>
    </source>
</evidence>
<dbReference type="Gene3D" id="2.60.120.1440">
    <property type="match status" value="1"/>
</dbReference>
<dbReference type="InterPro" id="IPR012373">
    <property type="entry name" value="Ferrdict_sens_TM"/>
</dbReference>
<name>A0A848GF72_9BACT</name>
<dbReference type="AlphaFoldDB" id="A0A848GF72"/>
<dbReference type="Proteomes" id="UP000583266">
    <property type="component" value="Unassembled WGS sequence"/>
</dbReference>
<organism evidence="4 5">
    <name type="scientific">Chitinophaga fulva</name>
    <dbReference type="NCBI Taxonomy" id="2728842"/>
    <lineage>
        <taxon>Bacteria</taxon>
        <taxon>Pseudomonadati</taxon>
        <taxon>Bacteroidota</taxon>
        <taxon>Chitinophagia</taxon>
        <taxon>Chitinophagales</taxon>
        <taxon>Chitinophagaceae</taxon>
        <taxon>Chitinophaga</taxon>
    </lineage>
</organism>